<accession>A0ABQ5CR33</accession>
<organism evidence="2 3">
    <name type="scientific">Tanacetum coccineum</name>
    <dbReference type="NCBI Taxonomy" id="301880"/>
    <lineage>
        <taxon>Eukaryota</taxon>
        <taxon>Viridiplantae</taxon>
        <taxon>Streptophyta</taxon>
        <taxon>Embryophyta</taxon>
        <taxon>Tracheophyta</taxon>
        <taxon>Spermatophyta</taxon>
        <taxon>Magnoliopsida</taxon>
        <taxon>eudicotyledons</taxon>
        <taxon>Gunneridae</taxon>
        <taxon>Pentapetalae</taxon>
        <taxon>asterids</taxon>
        <taxon>campanulids</taxon>
        <taxon>Asterales</taxon>
        <taxon>Asteraceae</taxon>
        <taxon>Asteroideae</taxon>
        <taxon>Anthemideae</taxon>
        <taxon>Anthemidinae</taxon>
        <taxon>Tanacetum</taxon>
    </lineage>
</organism>
<feature type="compositionally biased region" description="Basic residues" evidence="1">
    <location>
        <begin position="12"/>
        <end position="23"/>
    </location>
</feature>
<evidence type="ECO:0000313" key="3">
    <source>
        <dbReference type="Proteomes" id="UP001151760"/>
    </source>
</evidence>
<feature type="region of interest" description="Disordered" evidence="1">
    <location>
        <begin position="1"/>
        <end position="89"/>
    </location>
</feature>
<reference evidence="2" key="2">
    <citation type="submission" date="2022-01" db="EMBL/GenBank/DDBJ databases">
        <authorList>
            <person name="Yamashiro T."/>
            <person name="Shiraishi A."/>
            <person name="Satake H."/>
            <person name="Nakayama K."/>
        </authorList>
    </citation>
    <scope>NUCLEOTIDE SEQUENCE</scope>
</reference>
<dbReference type="EMBL" id="BQNB010014499">
    <property type="protein sequence ID" value="GJT28917.1"/>
    <property type="molecule type" value="Genomic_DNA"/>
</dbReference>
<dbReference type="Proteomes" id="UP001151760">
    <property type="component" value="Unassembled WGS sequence"/>
</dbReference>
<sequence length="89" mass="9144">TCKEPVVEQTPKHKGVVGRPRKKQQVDDFEDVNVAQRGPVRYEGASGTRGGAIRSRGRGGRGGAAESRGGASGSIGRGADGSVGVSVKR</sequence>
<keyword evidence="3" id="KW-1185">Reference proteome</keyword>
<name>A0ABQ5CR33_9ASTR</name>
<gene>
    <name evidence="2" type="ORF">Tco_0909192</name>
</gene>
<feature type="non-terminal residue" evidence="2">
    <location>
        <position position="1"/>
    </location>
</feature>
<reference evidence="2" key="1">
    <citation type="journal article" date="2022" name="Int. J. Mol. Sci.">
        <title>Draft Genome of Tanacetum Coccineum: Genomic Comparison of Closely Related Tanacetum-Family Plants.</title>
        <authorList>
            <person name="Yamashiro T."/>
            <person name="Shiraishi A."/>
            <person name="Nakayama K."/>
            <person name="Satake H."/>
        </authorList>
    </citation>
    <scope>NUCLEOTIDE SEQUENCE</scope>
</reference>
<evidence type="ECO:0000256" key="1">
    <source>
        <dbReference type="SAM" id="MobiDB-lite"/>
    </source>
</evidence>
<proteinExistence type="predicted"/>
<evidence type="ECO:0000313" key="2">
    <source>
        <dbReference type="EMBL" id="GJT28917.1"/>
    </source>
</evidence>
<comment type="caution">
    <text evidence="2">The sequence shown here is derived from an EMBL/GenBank/DDBJ whole genome shotgun (WGS) entry which is preliminary data.</text>
</comment>
<protein>
    <submittedName>
        <fullName evidence="2">Uncharacterized protein</fullName>
    </submittedName>
</protein>
<feature type="compositionally biased region" description="Gly residues" evidence="1">
    <location>
        <begin position="70"/>
        <end position="81"/>
    </location>
</feature>